<keyword evidence="2" id="KW-0560">Oxidoreductase</keyword>
<dbReference type="KEGG" id="cat:CA2559_09213"/>
<dbReference type="EMBL" id="CP002046">
    <property type="protein sequence ID" value="EAP86201.1"/>
    <property type="molecule type" value="Genomic_DNA"/>
</dbReference>
<gene>
    <name evidence="4" type="ordered locus">CA2559_09213</name>
</gene>
<dbReference type="eggNOG" id="COG1393">
    <property type="taxonomic scope" value="Bacteria"/>
</dbReference>
<dbReference type="InterPro" id="IPR006659">
    <property type="entry name" value="Arsenate_reductase"/>
</dbReference>
<dbReference type="NCBIfam" id="TIGR00014">
    <property type="entry name" value="arsC"/>
    <property type="match status" value="1"/>
</dbReference>
<dbReference type="OrthoDB" id="9808142at2"/>
<evidence type="ECO:0000256" key="1">
    <source>
        <dbReference type="ARBA" id="ARBA00007198"/>
    </source>
</evidence>
<dbReference type="GeneID" id="89453589"/>
<evidence type="ECO:0000313" key="5">
    <source>
        <dbReference type="Proteomes" id="UP000002297"/>
    </source>
</evidence>
<dbReference type="CDD" id="cd03034">
    <property type="entry name" value="ArsC_ArsC"/>
    <property type="match status" value="1"/>
</dbReference>
<dbReference type="STRING" id="216432.CA2559_09213"/>
<dbReference type="Gene3D" id="3.40.30.10">
    <property type="entry name" value="Glutaredoxin"/>
    <property type="match status" value="1"/>
</dbReference>
<dbReference type="GO" id="GO:0008794">
    <property type="term" value="F:arsenate reductase (glutaredoxin) activity"/>
    <property type="evidence" value="ECO:0007669"/>
    <property type="project" value="InterPro"/>
</dbReference>
<reference evidence="4 5" key="1">
    <citation type="journal article" date="2010" name="J. Bacteriol.">
        <title>The complete genome sequence of Croceibacter atlanticus HTCC2559T.</title>
        <authorList>
            <person name="Oh H.M."/>
            <person name="Kang I."/>
            <person name="Ferriera S."/>
            <person name="Giovannoni S.J."/>
            <person name="Cho J.C."/>
        </authorList>
    </citation>
    <scope>NUCLEOTIDE SEQUENCE [LARGE SCALE GENOMIC DNA]</scope>
    <source>
        <strain evidence="5">ATCC BAA-628 / HTCC2559 / KCTC 12090</strain>
    </source>
</reference>
<comment type="similarity">
    <text evidence="1 3">Belongs to the ArsC family.</text>
</comment>
<sequence>MITIYHNPRCSKSRDGVKVLEESGKEFKTVKYLDDNLSFQELTEIIGKIGIQPIDLVRKNEKIWKEDYKGKDLSKTDIVNAMVNNPKLIERPIVVTDYGAVIGRPSEKIEELLDKPNQEPI</sequence>
<dbReference type="InterPro" id="IPR006660">
    <property type="entry name" value="Arsenate_reductase-like"/>
</dbReference>
<dbReference type="PANTHER" id="PTHR30041">
    <property type="entry name" value="ARSENATE REDUCTASE"/>
    <property type="match status" value="1"/>
</dbReference>
<evidence type="ECO:0000256" key="3">
    <source>
        <dbReference type="PROSITE-ProRule" id="PRU01282"/>
    </source>
</evidence>
<dbReference type="Proteomes" id="UP000002297">
    <property type="component" value="Chromosome"/>
</dbReference>
<organism evidence="4 5">
    <name type="scientific">Croceibacter atlanticus (strain ATCC BAA-628 / JCM 21780 / CIP 108009 / IAM 15332 / KCTC 12090 / HTCC2559)</name>
    <dbReference type="NCBI Taxonomy" id="216432"/>
    <lineage>
        <taxon>Bacteria</taxon>
        <taxon>Pseudomonadati</taxon>
        <taxon>Bacteroidota</taxon>
        <taxon>Flavobacteriia</taxon>
        <taxon>Flavobacteriales</taxon>
        <taxon>Flavobacteriaceae</taxon>
        <taxon>Croceibacter</taxon>
    </lineage>
</organism>
<dbReference type="PANTHER" id="PTHR30041:SF4">
    <property type="entry name" value="ARSENATE REDUCTASE"/>
    <property type="match status" value="1"/>
</dbReference>
<keyword evidence="5" id="KW-1185">Reference proteome</keyword>
<dbReference type="HOGENOM" id="CLU_116644_0_1_10"/>
<accession>A3U8R5</accession>
<dbReference type="Pfam" id="PF03960">
    <property type="entry name" value="ArsC"/>
    <property type="match status" value="1"/>
</dbReference>
<name>A3U8R5_CROAH</name>
<dbReference type="PROSITE" id="PS51353">
    <property type="entry name" value="ARSC"/>
    <property type="match status" value="1"/>
</dbReference>
<dbReference type="RefSeq" id="WP_013187586.1">
    <property type="nucleotide sequence ID" value="NC_014230.1"/>
</dbReference>
<dbReference type="InterPro" id="IPR036249">
    <property type="entry name" value="Thioredoxin-like_sf"/>
</dbReference>
<proteinExistence type="inferred from homology"/>
<dbReference type="SUPFAM" id="SSF52833">
    <property type="entry name" value="Thioredoxin-like"/>
    <property type="match status" value="1"/>
</dbReference>
<evidence type="ECO:0000256" key="2">
    <source>
        <dbReference type="ARBA" id="ARBA00023002"/>
    </source>
</evidence>
<protein>
    <submittedName>
        <fullName evidence="4">Probable arsenate reductase (Glutaredoxin)</fullName>
    </submittedName>
</protein>
<evidence type="ECO:0000313" key="4">
    <source>
        <dbReference type="EMBL" id="EAP86201.1"/>
    </source>
</evidence>
<dbReference type="AlphaFoldDB" id="A3U8R5"/>